<dbReference type="RefSeq" id="WP_092462577.1">
    <property type="nucleotide sequence ID" value="NZ_BJEE01000007.1"/>
</dbReference>
<comment type="catalytic activity">
    <reaction evidence="4">
        <text>a ribonucleoside 5'-triphosphate + H2O = a ribonucleoside 5'-diphosphate + phosphate + H(+)</text>
        <dbReference type="Rhea" id="RHEA:23680"/>
        <dbReference type="ChEBI" id="CHEBI:15377"/>
        <dbReference type="ChEBI" id="CHEBI:15378"/>
        <dbReference type="ChEBI" id="CHEBI:43474"/>
        <dbReference type="ChEBI" id="CHEBI:57930"/>
        <dbReference type="ChEBI" id="CHEBI:61557"/>
        <dbReference type="EC" id="3.6.1.15"/>
    </reaction>
</comment>
<comment type="cofactor">
    <cofactor evidence="4">
        <name>Mg(2+)</name>
        <dbReference type="ChEBI" id="CHEBI:18420"/>
    </cofactor>
</comment>
<dbReference type="Gene3D" id="2.40.380.10">
    <property type="entry name" value="FomD-like"/>
    <property type="match status" value="1"/>
</dbReference>
<sequence>MKDSRLPREGDFVTIKSYKHDGSLHRTWRDTMVLKTSENAIIGLNDHTLVTEDDGRRWVTREPAIVYFHRKYWFNIVAMIRDNGVSYYCNLASPFVLDKEALKYVDYDLDVKVFPNGEKRLLDTDEYELHKAHWRYPADVDYIVREHVKILVDWINNQQGPFSDAYIDLWYRRYLEIKRRNSRQ</sequence>
<accession>A0A1C4ANV2</accession>
<feature type="binding site" evidence="4">
    <location>
        <position position="110"/>
    </location>
    <ligand>
        <name>Mg(2+)</name>
        <dbReference type="ChEBI" id="CHEBI:18420"/>
        <label>2</label>
    </ligand>
</feature>
<feature type="binding site" evidence="4">
    <location>
        <position position="108"/>
    </location>
    <ligand>
        <name>Mg(2+)</name>
        <dbReference type="ChEBI" id="CHEBI:18420"/>
        <label>2</label>
    </ligand>
</feature>
<feature type="binding site" evidence="4">
    <location>
        <position position="106"/>
    </location>
    <ligand>
        <name>Mg(2+)</name>
        <dbReference type="ChEBI" id="CHEBI:18420"/>
        <label>1</label>
    </ligand>
</feature>
<dbReference type="InterPro" id="IPR035930">
    <property type="entry name" value="FomD-like_sf"/>
</dbReference>
<dbReference type="STRING" id="1505725.GA0061074_10662"/>
<dbReference type="GO" id="GO:0000287">
    <property type="term" value="F:magnesium ion binding"/>
    <property type="evidence" value="ECO:0007669"/>
    <property type="project" value="UniProtKB-UniRule"/>
</dbReference>
<name>A0A1C4ANV2_9LACO</name>
<reference evidence="7" key="1">
    <citation type="submission" date="2016-08" db="EMBL/GenBank/DDBJ databases">
        <authorList>
            <person name="Varghese N."/>
            <person name="Submissions Spin"/>
        </authorList>
    </citation>
    <scope>NUCLEOTIDE SEQUENCE [LARGE SCALE GENOMIC DNA]</scope>
    <source>
        <strain evidence="7">R-53094</strain>
    </source>
</reference>
<comment type="similarity">
    <text evidence="4">Belongs to the Ntdp family.</text>
</comment>
<evidence type="ECO:0000313" key="7">
    <source>
        <dbReference type="Proteomes" id="UP000199268"/>
    </source>
</evidence>
<dbReference type="EMBL" id="FMAO01000006">
    <property type="protein sequence ID" value="SCB96362.1"/>
    <property type="molecule type" value="Genomic_DNA"/>
</dbReference>
<dbReference type="InterPro" id="IPR007295">
    <property type="entry name" value="DUF402"/>
</dbReference>
<feature type="binding site" evidence="4">
    <location>
        <position position="110"/>
    </location>
    <ligand>
        <name>Mg(2+)</name>
        <dbReference type="ChEBI" id="CHEBI:18420"/>
        <label>1</label>
    </ligand>
</feature>
<keyword evidence="1 4" id="KW-0479">Metal-binding</keyword>
<protein>
    <recommendedName>
        <fullName evidence="4">Nucleoside triphosphate/diphosphate phosphatase</fullName>
        <ecNumber evidence="4">3.6.1.15</ecNumber>
        <ecNumber evidence="4">3.6.1.6</ecNumber>
    </recommendedName>
</protein>
<dbReference type="PANTHER" id="PTHR39159">
    <property type="match status" value="1"/>
</dbReference>
<evidence type="ECO:0000256" key="3">
    <source>
        <dbReference type="ARBA" id="ARBA00022842"/>
    </source>
</evidence>
<keyword evidence="7" id="KW-1185">Reference proteome</keyword>
<evidence type="ECO:0000256" key="1">
    <source>
        <dbReference type="ARBA" id="ARBA00022723"/>
    </source>
</evidence>
<evidence type="ECO:0000259" key="5">
    <source>
        <dbReference type="Pfam" id="PF04167"/>
    </source>
</evidence>
<proteinExistence type="inferred from homology"/>
<evidence type="ECO:0000313" key="6">
    <source>
        <dbReference type="EMBL" id="SCB96362.1"/>
    </source>
</evidence>
<dbReference type="NCBIfam" id="NF010183">
    <property type="entry name" value="PRK13662.1"/>
    <property type="match status" value="1"/>
</dbReference>
<evidence type="ECO:0000256" key="2">
    <source>
        <dbReference type="ARBA" id="ARBA00022801"/>
    </source>
</evidence>
<organism evidence="6 7">
    <name type="scientific">Weissella bombi</name>
    <dbReference type="NCBI Taxonomy" id="1505725"/>
    <lineage>
        <taxon>Bacteria</taxon>
        <taxon>Bacillati</taxon>
        <taxon>Bacillota</taxon>
        <taxon>Bacilli</taxon>
        <taxon>Lactobacillales</taxon>
        <taxon>Lactobacillaceae</taxon>
        <taxon>Weissella</taxon>
    </lineage>
</organism>
<dbReference type="GO" id="GO:0017111">
    <property type="term" value="F:ribonucleoside triphosphate phosphatase activity"/>
    <property type="evidence" value="ECO:0007669"/>
    <property type="project" value="UniProtKB-UniRule"/>
</dbReference>
<dbReference type="Pfam" id="PF04167">
    <property type="entry name" value="DUF402"/>
    <property type="match status" value="1"/>
</dbReference>
<comment type="function">
    <text evidence="4">Has nucleoside phosphatase activity towards nucleoside triphosphates and nucleoside diphosphates.</text>
</comment>
<dbReference type="PIRSF" id="PIRSF028345">
    <property type="entry name" value="UCP028345"/>
    <property type="match status" value="1"/>
</dbReference>
<dbReference type="Proteomes" id="UP000199268">
    <property type="component" value="Unassembled WGS sequence"/>
</dbReference>
<keyword evidence="2 4" id="KW-0378">Hydrolase</keyword>
<dbReference type="SUPFAM" id="SSF159234">
    <property type="entry name" value="FomD-like"/>
    <property type="match status" value="1"/>
</dbReference>
<dbReference type="OrthoDB" id="1645325at2"/>
<feature type="binding site" evidence="4">
    <location>
        <position position="126"/>
    </location>
    <ligand>
        <name>Mg(2+)</name>
        <dbReference type="ChEBI" id="CHEBI:18420"/>
        <label>2</label>
    </ligand>
</feature>
<gene>
    <name evidence="6" type="ORF">GA0061074_10662</name>
</gene>
<feature type="domain" description="DUF402" evidence="5">
    <location>
        <begin position="21"/>
        <end position="159"/>
    </location>
</feature>
<feature type="active site" description="Proton donor" evidence="4">
    <location>
        <position position="26"/>
    </location>
</feature>
<keyword evidence="3 4" id="KW-0460">Magnesium</keyword>
<dbReference type="PANTHER" id="PTHR39159:SF1">
    <property type="entry name" value="UPF0374 PROTEIN YGAC"/>
    <property type="match status" value="1"/>
</dbReference>
<dbReference type="AlphaFoldDB" id="A0A1C4ANV2"/>
<dbReference type="InterPro" id="IPR050212">
    <property type="entry name" value="Ntdp-like"/>
</dbReference>
<dbReference type="InterPro" id="IPR016882">
    <property type="entry name" value="SA1684"/>
</dbReference>
<evidence type="ECO:0000256" key="4">
    <source>
        <dbReference type="HAMAP-Rule" id="MF_01568"/>
    </source>
</evidence>
<dbReference type="EC" id="3.6.1.6" evidence="4"/>
<dbReference type="HAMAP" id="MF_01568">
    <property type="entry name" value="Ntdp"/>
    <property type="match status" value="1"/>
</dbReference>
<dbReference type="GO" id="GO:0017110">
    <property type="term" value="F:nucleoside diphosphate phosphatase activity"/>
    <property type="evidence" value="ECO:0007669"/>
    <property type="project" value="UniProtKB-UniRule"/>
</dbReference>
<comment type="catalytic activity">
    <reaction evidence="4">
        <text>a ribonucleoside 5'-diphosphate + H2O = a ribonucleoside 5'-phosphate + phosphate + H(+)</text>
        <dbReference type="Rhea" id="RHEA:36799"/>
        <dbReference type="ChEBI" id="CHEBI:15377"/>
        <dbReference type="ChEBI" id="CHEBI:15378"/>
        <dbReference type="ChEBI" id="CHEBI:43474"/>
        <dbReference type="ChEBI" id="CHEBI:57930"/>
        <dbReference type="ChEBI" id="CHEBI:58043"/>
        <dbReference type="EC" id="3.6.1.6"/>
    </reaction>
</comment>
<dbReference type="EC" id="3.6.1.15" evidence="4"/>
<feature type="binding site" evidence="4">
    <location>
        <position position="90"/>
    </location>
    <ligand>
        <name>Mg(2+)</name>
        <dbReference type="ChEBI" id="CHEBI:18420"/>
        <label>1</label>
    </ligand>
</feature>
<feature type="binding site" evidence="4">
    <location>
        <position position="123"/>
    </location>
    <ligand>
        <name>Mg(2+)</name>
        <dbReference type="ChEBI" id="CHEBI:18420"/>
        <label>2</label>
    </ligand>
</feature>